<organism evidence="2 3">
    <name type="scientific">Seminavis robusta</name>
    <dbReference type="NCBI Taxonomy" id="568900"/>
    <lineage>
        <taxon>Eukaryota</taxon>
        <taxon>Sar</taxon>
        <taxon>Stramenopiles</taxon>
        <taxon>Ochrophyta</taxon>
        <taxon>Bacillariophyta</taxon>
        <taxon>Bacillariophyceae</taxon>
        <taxon>Bacillariophycidae</taxon>
        <taxon>Naviculales</taxon>
        <taxon>Naviculaceae</taxon>
        <taxon>Seminavis</taxon>
    </lineage>
</organism>
<dbReference type="EMBL" id="CAICTM010000879">
    <property type="protein sequence ID" value="CAB9517789.1"/>
    <property type="molecule type" value="Genomic_DNA"/>
</dbReference>
<feature type="compositionally biased region" description="Basic and acidic residues" evidence="1">
    <location>
        <begin position="9"/>
        <end position="24"/>
    </location>
</feature>
<dbReference type="Proteomes" id="UP001153069">
    <property type="component" value="Unassembled WGS sequence"/>
</dbReference>
<keyword evidence="3" id="KW-1185">Reference proteome</keyword>
<reference evidence="2" key="1">
    <citation type="submission" date="2020-06" db="EMBL/GenBank/DDBJ databases">
        <authorList>
            <consortium name="Plant Systems Biology data submission"/>
        </authorList>
    </citation>
    <scope>NUCLEOTIDE SEQUENCE</scope>
    <source>
        <strain evidence="2">D6</strain>
    </source>
</reference>
<proteinExistence type="predicted"/>
<dbReference type="AlphaFoldDB" id="A0A9N8EFT5"/>
<evidence type="ECO:0000313" key="2">
    <source>
        <dbReference type="EMBL" id="CAB9517789.1"/>
    </source>
</evidence>
<evidence type="ECO:0000256" key="1">
    <source>
        <dbReference type="SAM" id="MobiDB-lite"/>
    </source>
</evidence>
<feature type="compositionally biased region" description="Polar residues" evidence="1">
    <location>
        <begin position="98"/>
        <end position="111"/>
    </location>
</feature>
<gene>
    <name evidence="2" type="ORF">SEMRO_880_G215130.1</name>
</gene>
<name>A0A9N8EFT5_9STRA</name>
<feature type="region of interest" description="Disordered" evidence="1">
    <location>
        <begin position="1"/>
        <end position="122"/>
    </location>
</feature>
<sequence length="135" mass="14594">MWRQMQSGEGKDETQVSYDHDKEPGPFGMDMVGKDGTDPEFVPLVDSQCGEFEDKSAYKSPATMSPQEDSDGTDGHGRMSVVTDPQSISQIEIEEDQSGSATVEGSSNGEHNANDKWSDEGSWMASVVVKVEAVA</sequence>
<accession>A0A9N8EFT5</accession>
<protein>
    <submittedName>
        <fullName evidence="2">Uncharacterized protein</fullName>
    </submittedName>
</protein>
<evidence type="ECO:0000313" key="3">
    <source>
        <dbReference type="Proteomes" id="UP001153069"/>
    </source>
</evidence>
<comment type="caution">
    <text evidence="2">The sequence shown here is derived from an EMBL/GenBank/DDBJ whole genome shotgun (WGS) entry which is preliminary data.</text>
</comment>